<reference evidence="1 2" key="1">
    <citation type="journal article" date="2018" name="Nat. Ecol. Evol.">
        <title>Pezizomycetes genomes reveal the molecular basis of ectomycorrhizal truffle lifestyle.</title>
        <authorList>
            <person name="Murat C."/>
            <person name="Payen T."/>
            <person name="Noel B."/>
            <person name="Kuo A."/>
            <person name="Morin E."/>
            <person name="Chen J."/>
            <person name="Kohler A."/>
            <person name="Krizsan K."/>
            <person name="Balestrini R."/>
            <person name="Da Silva C."/>
            <person name="Montanini B."/>
            <person name="Hainaut M."/>
            <person name="Levati E."/>
            <person name="Barry K.W."/>
            <person name="Belfiori B."/>
            <person name="Cichocki N."/>
            <person name="Clum A."/>
            <person name="Dockter R.B."/>
            <person name="Fauchery L."/>
            <person name="Guy J."/>
            <person name="Iotti M."/>
            <person name="Le Tacon F."/>
            <person name="Lindquist E.A."/>
            <person name="Lipzen A."/>
            <person name="Malagnac F."/>
            <person name="Mello A."/>
            <person name="Molinier V."/>
            <person name="Miyauchi S."/>
            <person name="Poulain J."/>
            <person name="Riccioni C."/>
            <person name="Rubini A."/>
            <person name="Sitrit Y."/>
            <person name="Splivallo R."/>
            <person name="Traeger S."/>
            <person name="Wang M."/>
            <person name="Zifcakova L."/>
            <person name="Wipf D."/>
            <person name="Zambonelli A."/>
            <person name="Paolocci F."/>
            <person name="Nowrousian M."/>
            <person name="Ottonello S."/>
            <person name="Baldrian P."/>
            <person name="Spatafora J.W."/>
            <person name="Henrissat B."/>
            <person name="Nagy L.G."/>
            <person name="Aury J.M."/>
            <person name="Wincker P."/>
            <person name="Grigoriev I.V."/>
            <person name="Bonfante P."/>
            <person name="Martin F.M."/>
        </authorList>
    </citation>
    <scope>NUCLEOTIDE SEQUENCE [LARGE SCALE GENOMIC DNA]</scope>
    <source>
        <strain evidence="1 2">120613-1</strain>
    </source>
</reference>
<dbReference type="Proteomes" id="UP000276215">
    <property type="component" value="Unassembled WGS sequence"/>
</dbReference>
<sequence length="159" mass="17980">MTGCPKDTPLAMNIPQIDGASTRSVIASAWWNVFTYQGAPEFLAHTFTVVYGVTTLQEHVLARLCQEKRRLPNYFEELRINPSLPSLPQDNSVADVFLGKDARFSEDRRLRTRHQNTGRVTELLITDRPTVLEYTMTSDEVSHKMAASSKKKKSNHLAC</sequence>
<evidence type="ECO:0000313" key="2">
    <source>
        <dbReference type="Proteomes" id="UP000276215"/>
    </source>
</evidence>
<dbReference type="EMBL" id="ML120356">
    <property type="protein sequence ID" value="RPB04923.1"/>
    <property type="molecule type" value="Genomic_DNA"/>
</dbReference>
<accession>A0A3N4K3K6</accession>
<proteinExistence type="predicted"/>
<keyword evidence="2" id="KW-1185">Reference proteome</keyword>
<gene>
    <name evidence="1" type="ORF">L873DRAFT_1185573</name>
</gene>
<evidence type="ECO:0000313" key="1">
    <source>
        <dbReference type="EMBL" id="RPB04923.1"/>
    </source>
</evidence>
<name>A0A3N4K3K6_9PEZI</name>
<protein>
    <submittedName>
        <fullName evidence="1">Uncharacterized protein</fullName>
    </submittedName>
</protein>
<organism evidence="1 2">
    <name type="scientific">Choiromyces venosus 120613-1</name>
    <dbReference type="NCBI Taxonomy" id="1336337"/>
    <lineage>
        <taxon>Eukaryota</taxon>
        <taxon>Fungi</taxon>
        <taxon>Dikarya</taxon>
        <taxon>Ascomycota</taxon>
        <taxon>Pezizomycotina</taxon>
        <taxon>Pezizomycetes</taxon>
        <taxon>Pezizales</taxon>
        <taxon>Tuberaceae</taxon>
        <taxon>Choiromyces</taxon>
    </lineage>
</organism>
<dbReference type="AlphaFoldDB" id="A0A3N4K3K6"/>